<feature type="compositionally biased region" description="Low complexity" evidence="1">
    <location>
        <begin position="521"/>
        <end position="533"/>
    </location>
</feature>
<protein>
    <submittedName>
        <fullName evidence="2">Uncharacterized protein</fullName>
    </submittedName>
</protein>
<gene>
    <name evidence="2" type="ORF">MICPUN_64283</name>
</gene>
<dbReference type="KEGG" id="mis:MICPUN_64283"/>
<feature type="compositionally biased region" description="Basic and acidic residues" evidence="1">
    <location>
        <begin position="420"/>
        <end position="430"/>
    </location>
</feature>
<dbReference type="GeneID" id="8249208"/>
<dbReference type="RefSeq" id="XP_002506454.1">
    <property type="nucleotide sequence ID" value="XM_002506408.1"/>
</dbReference>
<keyword evidence="3" id="KW-1185">Reference proteome</keyword>
<accession>C1EHM8</accession>
<feature type="compositionally biased region" description="Basic and acidic residues" evidence="1">
    <location>
        <begin position="69"/>
        <end position="79"/>
    </location>
</feature>
<dbReference type="InParanoid" id="C1EHM8"/>
<feature type="compositionally biased region" description="Basic and acidic residues" evidence="1">
    <location>
        <begin position="506"/>
        <end position="520"/>
    </location>
</feature>
<sequence length="559" mass="59714">MRVSVCISHLRFRHATVTRSWKGRPQIRPYLQESDWTTVHDEPIPSVRNFVTHDGLKGRQLFDGEPTTDDARPRGRGGDTARAGPKGTASRRQRNLRGVQERARPIVGPDRGSARRRAPSHRSGASRKRSLSGGGKFVMPSKTKDTAAPKEGAGVKSVPVVVPPGWKPKKKGYCIHDRQKSKCRDCGGGSVCVHGRRKRQCKECGGAGICQHNRQRSQCKDCGGVSICPHRRRRTMCKECGGAHICRHGKEKSKCKECGGISLCSHGRVKSQCKECGGSGFCEHGRRRTQCVDCGGGGLCQHNKQRSRCRWCRDLGIVGDVPMPKPAPNEAVHDPRSFDADPNVSDAPAAAMTEVPAAMVEAPAAAETAAAMAEAPAAEAAAALAEVPAAMAEVPAAMEDAAAAMADPEVSDAPALEATDLARVEPKVDLTSESQGEAIKSGSVGESLRRISENEVTRSDRVDRMGVLCPHKKFASECPICIGAGILAALTSGNVPDPEGPSAPRTDVEAEEAKGDDHTSADPTPSETPSSPKSPKRPAPPRRTTAFAMDSLFSSTYRR</sequence>
<proteinExistence type="predicted"/>
<dbReference type="Proteomes" id="UP000002009">
    <property type="component" value="Chromosome 15"/>
</dbReference>
<evidence type="ECO:0000313" key="2">
    <source>
        <dbReference type="EMBL" id="ACO67712.1"/>
    </source>
</evidence>
<feature type="compositionally biased region" description="Basic residues" evidence="1">
    <location>
        <begin position="114"/>
        <end position="130"/>
    </location>
</feature>
<dbReference type="AlphaFoldDB" id="C1EHM8"/>
<evidence type="ECO:0000256" key="1">
    <source>
        <dbReference type="SAM" id="MobiDB-lite"/>
    </source>
</evidence>
<dbReference type="EMBL" id="CP001333">
    <property type="protein sequence ID" value="ACO67712.1"/>
    <property type="molecule type" value="Genomic_DNA"/>
</dbReference>
<evidence type="ECO:0000313" key="3">
    <source>
        <dbReference type="Proteomes" id="UP000002009"/>
    </source>
</evidence>
<feature type="region of interest" description="Disordered" evidence="1">
    <location>
        <begin position="51"/>
        <end position="154"/>
    </location>
</feature>
<feature type="region of interest" description="Disordered" evidence="1">
    <location>
        <begin position="493"/>
        <end position="559"/>
    </location>
</feature>
<feature type="compositionally biased region" description="Basic and acidic residues" evidence="1">
    <location>
        <begin position="447"/>
        <end position="457"/>
    </location>
</feature>
<feature type="region of interest" description="Disordered" evidence="1">
    <location>
        <begin position="418"/>
        <end position="457"/>
    </location>
</feature>
<name>C1EHM8_MICCC</name>
<reference evidence="2 3" key="1">
    <citation type="journal article" date="2009" name="Science">
        <title>Green evolution and dynamic adaptations revealed by genomes of the marine picoeukaryotes Micromonas.</title>
        <authorList>
            <person name="Worden A.Z."/>
            <person name="Lee J.H."/>
            <person name="Mock T."/>
            <person name="Rouze P."/>
            <person name="Simmons M.P."/>
            <person name="Aerts A.L."/>
            <person name="Allen A.E."/>
            <person name="Cuvelier M.L."/>
            <person name="Derelle E."/>
            <person name="Everett M.V."/>
            <person name="Foulon E."/>
            <person name="Grimwood J."/>
            <person name="Gundlach H."/>
            <person name="Henrissat B."/>
            <person name="Napoli C."/>
            <person name="McDonald S.M."/>
            <person name="Parker M.S."/>
            <person name="Rombauts S."/>
            <person name="Salamov A."/>
            <person name="Von Dassow P."/>
            <person name="Badger J.H."/>
            <person name="Coutinho P.M."/>
            <person name="Demir E."/>
            <person name="Dubchak I."/>
            <person name="Gentemann C."/>
            <person name="Eikrem W."/>
            <person name="Gready J.E."/>
            <person name="John U."/>
            <person name="Lanier W."/>
            <person name="Lindquist E.A."/>
            <person name="Lucas S."/>
            <person name="Mayer K.F."/>
            <person name="Moreau H."/>
            <person name="Not F."/>
            <person name="Otillar R."/>
            <person name="Panaud O."/>
            <person name="Pangilinan J."/>
            <person name="Paulsen I."/>
            <person name="Piegu B."/>
            <person name="Poliakov A."/>
            <person name="Robbens S."/>
            <person name="Schmutz J."/>
            <person name="Toulza E."/>
            <person name="Wyss T."/>
            <person name="Zelensky A."/>
            <person name="Zhou K."/>
            <person name="Armbrust E.V."/>
            <person name="Bhattacharya D."/>
            <person name="Goodenough U.W."/>
            <person name="Van de Peer Y."/>
            <person name="Grigoriev I.V."/>
        </authorList>
    </citation>
    <scope>NUCLEOTIDE SEQUENCE [LARGE SCALE GENOMIC DNA]</scope>
    <source>
        <strain evidence="3">RCC299 / NOUM17</strain>
    </source>
</reference>
<organism evidence="2 3">
    <name type="scientific">Micromonas commoda (strain RCC299 / NOUM17 / CCMP2709)</name>
    <name type="common">Picoplanktonic green alga</name>
    <dbReference type="NCBI Taxonomy" id="296587"/>
    <lineage>
        <taxon>Eukaryota</taxon>
        <taxon>Viridiplantae</taxon>
        <taxon>Chlorophyta</taxon>
        <taxon>Mamiellophyceae</taxon>
        <taxon>Mamiellales</taxon>
        <taxon>Mamiellaceae</taxon>
        <taxon>Micromonas</taxon>
    </lineage>
</organism>